<gene>
    <name evidence="6" type="ORF">BES34_015385</name>
</gene>
<dbReference type="Proteomes" id="UP000094669">
    <property type="component" value="Unassembled WGS sequence"/>
</dbReference>
<keyword evidence="3" id="KW-0408">Iron</keyword>
<accession>A0ABX4YFQ8</accession>
<dbReference type="SMART" id="SM00704">
    <property type="entry name" value="ZnF_CDGSH"/>
    <property type="match status" value="2"/>
</dbReference>
<keyword evidence="4" id="KW-0411">Iron-sulfur</keyword>
<keyword evidence="1" id="KW-0001">2Fe-2S</keyword>
<protein>
    <submittedName>
        <fullName evidence="6">Iron-binding protein</fullName>
    </submittedName>
</protein>
<dbReference type="PANTHER" id="PTHR46491">
    <property type="entry name" value="CDGSH IRON SULFUR DOMAIN PROTEIN HOMOLOG"/>
    <property type="match status" value="1"/>
</dbReference>
<dbReference type="InterPro" id="IPR018967">
    <property type="entry name" value="FeS-contain_CDGSH-typ"/>
</dbReference>
<dbReference type="PANTHER" id="PTHR46491:SF3">
    <property type="entry name" value="CDGSH IRON-SULFUR DOMAIN-CONTAINING PROTEIN 3, MITOCHONDRIAL"/>
    <property type="match status" value="1"/>
</dbReference>
<dbReference type="RefSeq" id="WP_020988026.1">
    <property type="nucleotide sequence ID" value="NZ_MCRM02000018.1"/>
</dbReference>
<dbReference type="Pfam" id="PF06902">
    <property type="entry name" value="Fer4_19"/>
    <property type="match status" value="1"/>
</dbReference>
<dbReference type="EMBL" id="MCRM02000018">
    <property type="protein sequence ID" value="PNV74079.1"/>
    <property type="molecule type" value="Genomic_DNA"/>
</dbReference>
<dbReference type="InterPro" id="IPR010693">
    <property type="entry name" value="Divergent_4Fe-4S_mono-cluster"/>
</dbReference>
<comment type="caution">
    <text evidence="6">The sequence shown here is derived from an EMBL/GenBank/DDBJ whole genome shotgun (WGS) entry which is preliminary data.</text>
</comment>
<dbReference type="InterPro" id="IPR052950">
    <property type="entry name" value="CISD"/>
</dbReference>
<evidence type="ECO:0000256" key="1">
    <source>
        <dbReference type="ARBA" id="ARBA00022714"/>
    </source>
</evidence>
<evidence type="ECO:0000256" key="3">
    <source>
        <dbReference type="ARBA" id="ARBA00023004"/>
    </source>
</evidence>
<evidence type="ECO:0000256" key="2">
    <source>
        <dbReference type="ARBA" id="ARBA00022723"/>
    </source>
</evidence>
<keyword evidence="2" id="KW-0479">Metal-binding</keyword>
<evidence type="ECO:0000313" key="6">
    <source>
        <dbReference type="EMBL" id="PNV74079.1"/>
    </source>
</evidence>
<dbReference type="Gene3D" id="3.30.70.20">
    <property type="match status" value="1"/>
</dbReference>
<reference evidence="6" key="1">
    <citation type="submission" date="2018-01" db="EMBL/GenBank/DDBJ databases">
        <title>Genomic characterization of Leptospira inadai serogroup Lyme isolated from captured rat in Brazil and comparative analysis with human reference strain.</title>
        <authorList>
            <person name="Moreno L.Z."/>
            <person name="Loureiro A.P."/>
            <person name="Miraglia F."/>
            <person name="Kremer F.S."/>
            <person name="Eslabao M.R."/>
            <person name="Dellagostin O.A."/>
            <person name="Lilenbaum W."/>
            <person name="Moreno A.M."/>
        </authorList>
    </citation>
    <scope>NUCLEOTIDE SEQUENCE [LARGE SCALE GENOMIC DNA]</scope>
    <source>
        <strain evidence="6">M34/99</strain>
    </source>
</reference>
<dbReference type="Pfam" id="PF09360">
    <property type="entry name" value="zf-CDGSH"/>
    <property type="match status" value="2"/>
</dbReference>
<name>A0ABX4YFQ8_9LEPT</name>
<dbReference type="InterPro" id="IPR042216">
    <property type="entry name" value="MitoNEET_CISD"/>
</dbReference>
<evidence type="ECO:0000313" key="7">
    <source>
        <dbReference type="Proteomes" id="UP000094669"/>
    </source>
</evidence>
<feature type="domain" description="Iron-binding zinc finger CDGSH type" evidence="5">
    <location>
        <begin position="175"/>
        <end position="207"/>
    </location>
</feature>
<dbReference type="Gene3D" id="3.40.5.90">
    <property type="entry name" value="CDGSH iron-sulfur domain, mitoNEET-type"/>
    <property type="match status" value="2"/>
</dbReference>
<organism evidence="6 7">
    <name type="scientific">Leptospira inadai serovar Lyme</name>
    <dbReference type="NCBI Taxonomy" id="293084"/>
    <lineage>
        <taxon>Bacteria</taxon>
        <taxon>Pseudomonadati</taxon>
        <taxon>Spirochaetota</taxon>
        <taxon>Spirochaetia</taxon>
        <taxon>Leptospirales</taxon>
        <taxon>Leptospiraceae</taxon>
        <taxon>Leptospira</taxon>
    </lineage>
</organism>
<keyword evidence="7" id="KW-1185">Reference proteome</keyword>
<sequence length="209" mass="22892">MDMIKGKNGTIFFEGKKCIHSRNCVLSRPDVFVPNVDGDWIYPDRATEEEIKQLAINCPSGAIKFESNSSLSESAPIVNVVRVRENGPLAFNADMDIIGHGLEFRATLCRCGESKNKPFCDSSHTSIQFVATGEPTPVLEPKTLTARNGKLLITPAKNGPLKVQGNLEICTGTGHMINRIDKTYLCRCGGSSNKPYCDGTHKKIKFSSE</sequence>
<proteinExistence type="predicted"/>
<evidence type="ECO:0000256" key="4">
    <source>
        <dbReference type="ARBA" id="ARBA00023014"/>
    </source>
</evidence>
<evidence type="ECO:0000259" key="5">
    <source>
        <dbReference type="SMART" id="SM00704"/>
    </source>
</evidence>
<feature type="domain" description="Iron-binding zinc finger CDGSH type" evidence="5">
    <location>
        <begin position="86"/>
        <end position="130"/>
    </location>
</feature>